<keyword evidence="2" id="KW-1185">Reference proteome</keyword>
<evidence type="ECO:0000313" key="1">
    <source>
        <dbReference type="EMBL" id="TGZ53736.1"/>
    </source>
</evidence>
<dbReference type="AlphaFoldDB" id="A0A4S2KVS3"/>
<reference evidence="1 2" key="1">
    <citation type="journal article" date="2019" name="Philos. Trans. R. Soc. Lond., B, Biol. Sci.">
        <title>Ant behaviour and brain gene expression of defending hosts depend on the ecological success of the intruding social parasite.</title>
        <authorList>
            <person name="Kaur R."/>
            <person name="Stoldt M."/>
            <person name="Jongepier E."/>
            <person name="Feldmeyer B."/>
            <person name="Menzel F."/>
            <person name="Bornberg-Bauer E."/>
            <person name="Foitzik S."/>
        </authorList>
    </citation>
    <scope>NUCLEOTIDE SEQUENCE [LARGE SCALE GENOMIC DNA]</scope>
    <source>
        <tissue evidence="1">Whole body</tissue>
    </source>
</reference>
<organism evidence="1 2">
    <name type="scientific">Temnothorax longispinosus</name>
    <dbReference type="NCBI Taxonomy" id="300112"/>
    <lineage>
        <taxon>Eukaryota</taxon>
        <taxon>Metazoa</taxon>
        <taxon>Ecdysozoa</taxon>
        <taxon>Arthropoda</taxon>
        <taxon>Hexapoda</taxon>
        <taxon>Insecta</taxon>
        <taxon>Pterygota</taxon>
        <taxon>Neoptera</taxon>
        <taxon>Endopterygota</taxon>
        <taxon>Hymenoptera</taxon>
        <taxon>Apocrita</taxon>
        <taxon>Aculeata</taxon>
        <taxon>Formicoidea</taxon>
        <taxon>Formicidae</taxon>
        <taxon>Myrmicinae</taxon>
        <taxon>Temnothorax</taxon>
    </lineage>
</organism>
<evidence type="ECO:0000313" key="2">
    <source>
        <dbReference type="Proteomes" id="UP000310200"/>
    </source>
</evidence>
<name>A0A4S2KVS3_9HYME</name>
<protein>
    <submittedName>
        <fullName evidence="1">Uncharacterized protein</fullName>
    </submittedName>
</protein>
<dbReference type="Proteomes" id="UP000310200">
    <property type="component" value="Unassembled WGS sequence"/>
</dbReference>
<sequence length="73" mass="8731">MFDENVITLGLCLPASCTINNLSFILERIFRDRVIFDDLYSADFQLIEVKDLNDDNKRLPHRVYYIWYVSRNV</sequence>
<comment type="caution">
    <text evidence="1">The sequence shown here is derived from an EMBL/GenBank/DDBJ whole genome shotgun (WGS) entry which is preliminary data.</text>
</comment>
<accession>A0A4S2KVS3</accession>
<dbReference type="EMBL" id="QBLH01000961">
    <property type="protein sequence ID" value="TGZ53736.1"/>
    <property type="molecule type" value="Genomic_DNA"/>
</dbReference>
<gene>
    <name evidence="1" type="ORF">DBV15_12904</name>
</gene>
<proteinExistence type="predicted"/>